<dbReference type="NCBIfam" id="TIGR01643">
    <property type="entry name" value="YD_repeat_2x"/>
    <property type="match status" value="4"/>
</dbReference>
<evidence type="ECO:0000256" key="3">
    <source>
        <dbReference type="ARBA" id="ARBA00023026"/>
    </source>
</evidence>
<feature type="domain" description="Insecticide toxin TcdB middle/N-terminal" evidence="5">
    <location>
        <begin position="764"/>
        <end position="876"/>
    </location>
</feature>
<dbReference type="GO" id="GO:0005576">
    <property type="term" value="C:extracellular region"/>
    <property type="evidence" value="ECO:0007669"/>
    <property type="project" value="UniProtKB-SubCell"/>
</dbReference>
<dbReference type="Pfam" id="PF05593">
    <property type="entry name" value="RHS_repeat"/>
    <property type="match status" value="2"/>
</dbReference>
<keyword evidence="7" id="KW-1185">Reference proteome</keyword>
<feature type="region of interest" description="Disordered" evidence="4">
    <location>
        <begin position="664"/>
        <end position="687"/>
    </location>
</feature>
<comment type="subcellular location">
    <subcellularLocation>
        <location evidence="1">Secreted</location>
    </subcellularLocation>
</comment>
<reference evidence="7" key="1">
    <citation type="submission" date="2018-06" db="EMBL/GenBank/DDBJ databases">
        <title>Aestuariibacter litoralis strain KCTC 52945T.</title>
        <authorList>
            <person name="Li X."/>
            <person name="Salam N."/>
            <person name="Li J.-L."/>
            <person name="Chen Y.-M."/>
            <person name="Yang Z.-W."/>
            <person name="Zhang L.-Y."/>
            <person name="Han M.-X."/>
            <person name="Xiao M."/>
            <person name="Li W.-J."/>
        </authorList>
    </citation>
    <scope>NUCLEOTIDE SEQUENCE [LARGE SCALE GENOMIC DNA]</scope>
    <source>
        <strain evidence="7">KCTC 52945</strain>
    </source>
</reference>
<dbReference type="SUPFAM" id="SSF69318">
    <property type="entry name" value="Integrin alpha N-terminal domain"/>
    <property type="match status" value="1"/>
</dbReference>
<dbReference type="InterPro" id="IPR050708">
    <property type="entry name" value="T6SS_VgrG/RHS"/>
</dbReference>
<evidence type="ECO:0000256" key="2">
    <source>
        <dbReference type="ARBA" id="ARBA00022525"/>
    </source>
</evidence>
<feature type="non-terminal residue" evidence="6">
    <location>
        <position position="1633"/>
    </location>
</feature>
<evidence type="ECO:0000313" key="7">
    <source>
        <dbReference type="Proteomes" id="UP000248795"/>
    </source>
</evidence>
<feature type="compositionally biased region" description="Polar residues" evidence="4">
    <location>
        <begin position="742"/>
        <end position="752"/>
    </location>
</feature>
<dbReference type="Gene3D" id="2.180.10.10">
    <property type="entry name" value="RHS repeat-associated core"/>
    <property type="match status" value="3"/>
</dbReference>
<keyword evidence="3" id="KW-0843">Virulence</keyword>
<protein>
    <recommendedName>
        <fullName evidence="5">Insecticide toxin TcdB middle/N-terminal domain-containing protein</fullName>
    </recommendedName>
</protein>
<dbReference type="InterPro" id="IPR031325">
    <property type="entry name" value="RHS_repeat"/>
</dbReference>
<evidence type="ECO:0000259" key="5">
    <source>
        <dbReference type="Pfam" id="PF12256"/>
    </source>
</evidence>
<feature type="region of interest" description="Disordered" evidence="4">
    <location>
        <begin position="729"/>
        <end position="752"/>
    </location>
</feature>
<dbReference type="Pfam" id="PF03534">
    <property type="entry name" value="SpvB"/>
    <property type="match status" value="1"/>
</dbReference>
<evidence type="ECO:0000256" key="1">
    <source>
        <dbReference type="ARBA" id="ARBA00004613"/>
    </source>
</evidence>
<dbReference type="PANTHER" id="PTHR32305:SF15">
    <property type="entry name" value="PROTEIN RHSA-RELATED"/>
    <property type="match status" value="1"/>
</dbReference>
<dbReference type="InterPro" id="IPR003284">
    <property type="entry name" value="Sal_SpvB"/>
</dbReference>
<organism evidence="6 7">
    <name type="scientific">Aestuariivirga litoralis</name>
    <dbReference type="NCBI Taxonomy" id="2650924"/>
    <lineage>
        <taxon>Bacteria</taxon>
        <taxon>Pseudomonadati</taxon>
        <taxon>Pseudomonadota</taxon>
        <taxon>Alphaproteobacteria</taxon>
        <taxon>Hyphomicrobiales</taxon>
        <taxon>Aestuariivirgaceae</taxon>
        <taxon>Aestuariivirga</taxon>
    </lineage>
</organism>
<dbReference type="Gene3D" id="2.130.10.130">
    <property type="entry name" value="Integrin alpha, N-terminal"/>
    <property type="match status" value="1"/>
</dbReference>
<comment type="caution">
    <text evidence="6">The sequence shown here is derived from an EMBL/GenBank/DDBJ whole genome shotgun (WGS) entry which is preliminary data.</text>
</comment>
<sequence>MAVAILVSLSGAAHAVDTDESKDPKLPVQGRNGSFSRSIPIEVPAFRGIAPELRLVYDSSASIRTLPSAGGELGVGWSLQGVSAIQRISGTWKTPGQDKPPSGRGVPAYGAQGFPADSFMLDGTELVSCAEVTNPSSTPSCATAAGGAFTSRFESFLRIRSNPAANLWEVTGRDGVKSLYTSLEGAGFDATFRWHLASVTDRRGNHVDYGWSCATGHCTIASIRAFTAGTSTPASEVIFHTEARPDLISYGDGRGMRAMTKRITAIQVKSAGTSAVVYRLAYQTSVSTGLSRLVEVQKFGSDAAIVNGIVVPDTGTRMPSYVMTYSDNGDSAGHPIFDKREDWTGPGVAAIELENVIDRFGFPNTFPQAMDLAGDFNGDGWAGDYYMPKTCFYAELPSPSNPKDGRGRPLPAYECIGPREHYANGSPAALTYPMPRWKYSKIAGKLPDSNNIVALGDFNGDSAMDFARVVSTAVESCNSDTCPRSWSFDGIGVKRLNSDSERGFGFLSKWELDLKTAAGQAGDFDGDGKDDYLLDDGRIALSDRNGDRDGKHVVDWGLRGIKDFRKKYRSLIADFNGDGRSDALIHKEKTTSYRIYLSTGAGLAAQTPFNLPKDATRQTLGDVNGDGLSDMIYSASGSIVVLFSNGTSVGGAAVQSITGASGFRSADDEEWENGPDGSREITGVGSGDRFGTGSLASSSQYTPEKVDLFGFTQFKMGDFNGDGRVDLAGSRNKGTGPGTGIARSTGQGFESQPSVIPGSRMVTYITDYNGDGADDIARANLPPMIGDPRLTDNYVWLSRSGQADLMTSFQEPLGGRTSVTYGPSAGTPGSRMPFNMQVVKSLTLDDGRGVVSTLSFAYEGGAWSRSERQFLGFQKVIASLPCLPGEAACPQQVRTFSQVPACLGQVLQEQTLDGPGGAVLAQTNASFAEDGQLPFTCLATSTESRLFGDGREKVVRQEFAHDLFGNTTQVIDHGVLDAPGDETLTTTAFAPNTGDYLVSCPAETYVFEGTSSSGRLLKGTRQSYDGAAFAQPPARCEKTQQDDWVSGGSWITTARWSYDDVGNRVTETDGVGNTTTTLYDGALRLYTVETRLPNYAADQRFRTLTAWNLTCGLPASQTDLNGQVTSFAYDALCRESYRSQPGGYEEWRGFGALGQPNAQFSWMSRSAPGGQTSGRWSSVYFDGFGRDYFDASMGPGATKHVSIFKTYNQRGNLASQTEPFYYDEPQAWKTFTYDKLDRLVRTTNPDGTSSSIWHGLGWPNSTEHHGMVITDEAGRRTIDTFYANGKQMKHIPFKGEVALPRGYYRDGLGRITWVVDPAGNTWSYAFDGLGRRTRVNDPDLGSWSYDYDSASRLIAQTDAKGQRTELSYDALSRVTTKLVRGTSGEERTTNAYDEARAGFFNLGQITSAVREAGGKRFAQAFDYDAAGRLAQRSDLGVEGRDFSQGFEYWPDGTLKRKRLADGSWTGTYLYDPAGRLFSIGNANAPSASEPGQFISSILYNARGQTTAIAYGGGVATSFSYNDARGFLTRVLTQKNGETLLDLNYARNAVGQVTAISSPDPSRAWAFSYDELGRLVSADNQDGAAEDRSYAYDDAGNLTANSGLCGGAGLVYPPSGSARPHAPVSICGAPVSYD</sequence>
<gene>
    <name evidence="6" type="ORF">DK847_14700</name>
</gene>
<dbReference type="InterPro" id="IPR006530">
    <property type="entry name" value="YD"/>
</dbReference>
<dbReference type="InterPro" id="IPR022045">
    <property type="entry name" value="TcdB_toxin_mid/N"/>
</dbReference>
<keyword evidence="2" id="KW-0964">Secreted</keyword>
<dbReference type="GO" id="GO:0005737">
    <property type="term" value="C:cytoplasm"/>
    <property type="evidence" value="ECO:0007669"/>
    <property type="project" value="InterPro"/>
</dbReference>
<dbReference type="EMBL" id="QKVK01000007">
    <property type="protein sequence ID" value="PZF75903.1"/>
    <property type="molecule type" value="Genomic_DNA"/>
</dbReference>
<evidence type="ECO:0000313" key="6">
    <source>
        <dbReference type="EMBL" id="PZF75903.1"/>
    </source>
</evidence>
<evidence type="ECO:0000256" key="4">
    <source>
        <dbReference type="SAM" id="MobiDB-lite"/>
    </source>
</evidence>
<proteinExistence type="predicted"/>
<name>A0A2W2C6X1_9HYPH</name>
<dbReference type="PANTHER" id="PTHR32305">
    <property type="match status" value="1"/>
</dbReference>
<dbReference type="Pfam" id="PF12256">
    <property type="entry name" value="TcdB_toxin_midN"/>
    <property type="match status" value="1"/>
</dbReference>
<dbReference type="InterPro" id="IPR028994">
    <property type="entry name" value="Integrin_alpha_N"/>
</dbReference>
<accession>A0A2W2C6X1</accession>
<dbReference type="Proteomes" id="UP000248795">
    <property type="component" value="Unassembled WGS sequence"/>
</dbReference>